<evidence type="ECO:0000313" key="3">
    <source>
        <dbReference type="Proteomes" id="UP000177693"/>
    </source>
</evidence>
<gene>
    <name evidence="2" type="ORF">A3I23_03475</name>
</gene>
<dbReference type="Proteomes" id="UP000177693">
    <property type="component" value="Unassembled WGS sequence"/>
</dbReference>
<dbReference type="AlphaFoldDB" id="A0A1F6Y650"/>
<dbReference type="EMBL" id="MFVL01000010">
    <property type="protein sequence ID" value="OGJ01819.1"/>
    <property type="molecule type" value="Genomic_DNA"/>
</dbReference>
<reference evidence="2 3" key="1">
    <citation type="journal article" date="2016" name="Nat. Commun.">
        <title>Thousands of microbial genomes shed light on interconnected biogeochemical processes in an aquifer system.</title>
        <authorList>
            <person name="Anantharaman K."/>
            <person name="Brown C.T."/>
            <person name="Hug L.A."/>
            <person name="Sharon I."/>
            <person name="Castelle C.J."/>
            <person name="Probst A.J."/>
            <person name="Thomas B.C."/>
            <person name="Singh A."/>
            <person name="Wilkins M.J."/>
            <person name="Karaoz U."/>
            <person name="Brodie E.L."/>
            <person name="Williams K.H."/>
            <person name="Hubbard S.S."/>
            <person name="Banfield J.F."/>
        </authorList>
    </citation>
    <scope>NUCLEOTIDE SEQUENCE [LARGE SCALE GENOMIC DNA]</scope>
</reference>
<sequence>MKQEKTLFIFRRNTTIMKILHKPLLLYCLFLSMLAVSPNFASAQSGACSSASIVAGTCGTLNAYFNQTIIPPAPRASIEFSPSVGVEPLTNLIITNGGLQKNVSVINQNIPAFLVEDTYFILRTTVPYNRYYVLDSSRGYNFLLDKDNQPIVFPRPNPLQFFLVPEIWRIHPILGFTQWNNQTRSGQVVSRAEQINIENKIVDTIDKNKKIVYAIPLVQPVTGTPSAGSIAVEVPATNCARLSGNGPRKIVFMRGNSWTPTVSDFLWQAYKVIDEGFKVIDPFKKYINEFSFYIDLKGFDESKILPKEYMGVNYFDISSMGEKSSCDSVIGSADQYLFYFNKPGYSNPFTSIDKPISFFNLNGDITDYLNSSAVIAIHETGHGFAGLSDEYTYSNTKIGSLYNLLKVRSTIDKNIFSTENCTSNPTWDYRSPYDNRVYGSVVERGCSFSTKSNLGGRATEQEVYYRPSPKSIMNVINLDVDVNDPNNRFNIVSCGYIIAAIKGEPLDQKHAAKYWPECSTLDVVDKNQLAAVLPAPVLTSPVSISSTVGGEVTITGSNFTPTGNTVQLKYIGPLAKKFNFFNLASVIEAVRCSIISCPSVISVSTDTVFEIPDIVSDGRSLVFNVPENLPSGRYSVKVGTFNGDWSKESLTLSINTSGIPYVVFPNGGEIFVRGNFINIEWNSQPVPMFIVLSKDSTPNVRRVWRASPNQGSIRAWIDKNYIPGNDYRINVYYPGGGLGPARSDKSNGTFSIISEVSSPTLQDERAPVPSSTITVAEPTPTQPFSAPTEQAVPATSPTASIFLTSSNENKVGTVGVYAPGSFNSNPNDWKFSLVLNMNGNTKIVSSIRITGSGATQGDVWTTNTGNWPIVVFRNGQQLNTRVGQIFSVGPSVETLHLYAQQSGKTTWGGGNLTITFSDGTSITTNIPVFISASRSSFTASVWKAFLSMFGM</sequence>
<evidence type="ECO:0000256" key="1">
    <source>
        <dbReference type="SAM" id="SignalP"/>
    </source>
</evidence>
<organism evidence="2 3">
    <name type="scientific">Candidatus Nomurabacteria bacterium RIFCSPLOWO2_02_FULL_40_67</name>
    <dbReference type="NCBI Taxonomy" id="1801787"/>
    <lineage>
        <taxon>Bacteria</taxon>
        <taxon>Candidatus Nomuraibacteriota</taxon>
    </lineage>
</organism>
<dbReference type="GO" id="GO:0008237">
    <property type="term" value="F:metallopeptidase activity"/>
    <property type="evidence" value="ECO:0007669"/>
    <property type="project" value="InterPro"/>
</dbReference>
<comment type="caution">
    <text evidence="2">The sequence shown here is derived from an EMBL/GenBank/DDBJ whole genome shotgun (WGS) entry which is preliminary data.</text>
</comment>
<dbReference type="InterPro" id="IPR013783">
    <property type="entry name" value="Ig-like_fold"/>
</dbReference>
<protein>
    <recommendedName>
        <fullName evidence="4">IPT/TIG domain-containing protein</fullName>
    </recommendedName>
</protein>
<accession>A0A1F6Y650</accession>
<feature type="signal peptide" evidence="1">
    <location>
        <begin position="1"/>
        <end position="43"/>
    </location>
</feature>
<keyword evidence="1" id="KW-0732">Signal</keyword>
<dbReference type="Gene3D" id="3.40.390.10">
    <property type="entry name" value="Collagenase (Catalytic Domain)"/>
    <property type="match status" value="1"/>
</dbReference>
<dbReference type="Gene3D" id="2.60.40.10">
    <property type="entry name" value="Immunoglobulins"/>
    <property type="match status" value="1"/>
</dbReference>
<proteinExistence type="predicted"/>
<evidence type="ECO:0000313" key="2">
    <source>
        <dbReference type="EMBL" id="OGJ01819.1"/>
    </source>
</evidence>
<name>A0A1F6Y650_9BACT</name>
<feature type="chain" id="PRO_5009527507" description="IPT/TIG domain-containing protein" evidence="1">
    <location>
        <begin position="44"/>
        <end position="951"/>
    </location>
</feature>
<evidence type="ECO:0008006" key="4">
    <source>
        <dbReference type="Google" id="ProtNLM"/>
    </source>
</evidence>
<dbReference type="InterPro" id="IPR024079">
    <property type="entry name" value="MetalloPept_cat_dom_sf"/>
</dbReference>